<dbReference type="InterPro" id="IPR025966">
    <property type="entry name" value="OppC_N"/>
</dbReference>
<dbReference type="PANTHER" id="PTHR43386:SF6">
    <property type="entry name" value="ABC TRANSPORTER PERMEASE PROTEIN"/>
    <property type="match status" value="1"/>
</dbReference>
<sequence length="298" mass="31440">MTVTGHNAPAPLSADDRLSEAKNPSVLSLLLGNRSVFWGGVLLALMVLIAVFGPFFTLDPIALNPMNRLKPPSAAVLFGSDFLGRDVFARVIYGARISLVVGLAVALVAISVGLVLGMVAGYIRALDAVIMRVMDGLMAIPGILLAIALISLSGATLGTVIAAIVVPEIPRVVRLVRAVVLTVREEPYVEAAIAAGTRLPMILTRHILPNTTAPLIVQASYICGSAMLTESILGFLGAGIPPEIPSWGNIMSEGRTYFQISPWIIFYPGVALALTVLAVNVVGDGLRDTLDPRIARKM</sequence>
<dbReference type="Pfam" id="PF00528">
    <property type="entry name" value="BPD_transp_1"/>
    <property type="match status" value="1"/>
</dbReference>
<keyword evidence="2" id="KW-0813">Transport</keyword>
<dbReference type="InterPro" id="IPR050366">
    <property type="entry name" value="BP-dependent_transpt_permease"/>
</dbReference>
<reference evidence="8" key="1">
    <citation type="submission" date="2018-06" db="EMBL/GenBank/DDBJ databases">
        <authorList>
            <person name="Zhirakovskaya E."/>
        </authorList>
    </citation>
    <scope>NUCLEOTIDE SEQUENCE</scope>
</reference>
<evidence type="ECO:0000313" key="8">
    <source>
        <dbReference type="EMBL" id="VAW10920.1"/>
    </source>
</evidence>
<dbReference type="PANTHER" id="PTHR43386">
    <property type="entry name" value="OLIGOPEPTIDE TRANSPORT SYSTEM PERMEASE PROTEIN APPC"/>
    <property type="match status" value="1"/>
</dbReference>
<dbReference type="InterPro" id="IPR000515">
    <property type="entry name" value="MetI-like"/>
</dbReference>
<feature type="domain" description="ABC transmembrane type-1" evidence="7">
    <location>
        <begin position="99"/>
        <end position="283"/>
    </location>
</feature>
<keyword evidence="5" id="KW-1133">Transmembrane helix</keyword>
<dbReference type="SUPFAM" id="SSF161098">
    <property type="entry name" value="MetI-like"/>
    <property type="match status" value="1"/>
</dbReference>
<keyword evidence="4" id="KW-0812">Transmembrane</keyword>
<evidence type="ECO:0000256" key="5">
    <source>
        <dbReference type="ARBA" id="ARBA00022989"/>
    </source>
</evidence>
<evidence type="ECO:0000259" key="7">
    <source>
        <dbReference type="PROSITE" id="PS50928"/>
    </source>
</evidence>
<organism evidence="8">
    <name type="scientific">hydrothermal vent metagenome</name>
    <dbReference type="NCBI Taxonomy" id="652676"/>
    <lineage>
        <taxon>unclassified sequences</taxon>
        <taxon>metagenomes</taxon>
        <taxon>ecological metagenomes</taxon>
    </lineage>
</organism>
<evidence type="ECO:0000256" key="3">
    <source>
        <dbReference type="ARBA" id="ARBA00022475"/>
    </source>
</evidence>
<gene>
    <name evidence="8" type="ORF">MNBD_ALPHA09-1241</name>
</gene>
<name>A0A3B0T1X3_9ZZZZ</name>
<protein>
    <submittedName>
        <fullName evidence="8">ABC transporter, permease protein 2 (Cluster 5, nickel/peptides/opines)</fullName>
    </submittedName>
</protein>
<evidence type="ECO:0000256" key="4">
    <source>
        <dbReference type="ARBA" id="ARBA00022692"/>
    </source>
</evidence>
<dbReference type="GO" id="GO:0055085">
    <property type="term" value="P:transmembrane transport"/>
    <property type="evidence" value="ECO:0007669"/>
    <property type="project" value="InterPro"/>
</dbReference>
<dbReference type="Pfam" id="PF12911">
    <property type="entry name" value="OppC_N"/>
    <property type="match status" value="1"/>
</dbReference>
<proteinExistence type="predicted"/>
<evidence type="ECO:0000256" key="6">
    <source>
        <dbReference type="ARBA" id="ARBA00023136"/>
    </source>
</evidence>
<dbReference type="EMBL" id="UOEM01000022">
    <property type="protein sequence ID" value="VAW10920.1"/>
    <property type="molecule type" value="Genomic_DNA"/>
</dbReference>
<dbReference type="PROSITE" id="PS50928">
    <property type="entry name" value="ABC_TM1"/>
    <property type="match status" value="1"/>
</dbReference>
<dbReference type="InterPro" id="IPR035906">
    <property type="entry name" value="MetI-like_sf"/>
</dbReference>
<dbReference type="GO" id="GO:0005886">
    <property type="term" value="C:plasma membrane"/>
    <property type="evidence" value="ECO:0007669"/>
    <property type="project" value="UniProtKB-SubCell"/>
</dbReference>
<comment type="subcellular location">
    <subcellularLocation>
        <location evidence="1">Cell membrane</location>
        <topology evidence="1">Multi-pass membrane protein</topology>
    </subcellularLocation>
</comment>
<dbReference type="CDD" id="cd06261">
    <property type="entry name" value="TM_PBP2"/>
    <property type="match status" value="1"/>
</dbReference>
<accession>A0A3B0T1X3</accession>
<keyword evidence="3" id="KW-1003">Cell membrane</keyword>
<dbReference type="Gene3D" id="1.10.3720.10">
    <property type="entry name" value="MetI-like"/>
    <property type="match status" value="1"/>
</dbReference>
<evidence type="ECO:0000256" key="2">
    <source>
        <dbReference type="ARBA" id="ARBA00022448"/>
    </source>
</evidence>
<keyword evidence="6" id="KW-0472">Membrane</keyword>
<dbReference type="AlphaFoldDB" id="A0A3B0T1X3"/>
<evidence type="ECO:0000256" key="1">
    <source>
        <dbReference type="ARBA" id="ARBA00004651"/>
    </source>
</evidence>